<evidence type="ECO:0000256" key="4">
    <source>
        <dbReference type="ARBA" id="ARBA00012574"/>
    </source>
</evidence>
<dbReference type="GO" id="GO:0006508">
    <property type="term" value="P:proteolysis"/>
    <property type="evidence" value="ECO:0007669"/>
    <property type="project" value="UniProtKB-KW"/>
</dbReference>
<organism evidence="12">
    <name type="scientific">uncultured Desulfobacterium sp</name>
    <dbReference type="NCBI Taxonomy" id="201089"/>
    <lineage>
        <taxon>Bacteria</taxon>
        <taxon>Pseudomonadati</taxon>
        <taxon>Thermodesulfobacteriota</taxon>
        <taxon>Desulfobacteria</taxon>
        <taxon>Desulfobacterales</taxon>
        <taxon>Desulfobacteriaceae</taxon>
        <taxon>Desulfobacterium</taxon>
        <taxon>environmental samples</taxon>
    </lineage>
</organism>
<evidence type="ECO:0000256" key="8">
    <source>
        <dbReference type="ARBA" id="ARBA00023049"/>
    </source>
</evidence>
<evidence type="ECO:0000256" key="3">
    <source>
        <dbReference type="ARBA" id="ARBA00008766"/>
    </source>
</evidence>
<dbReference type="InterPro" id="IPR029149">
    <property type="entry name" value="Creatin/AminoP/Spt16_N"/>
</dbReference>
<keyword evidence="9" id="KW-0464">Manganese</keyword>
<dbReference type="GO" id="GO:0070006">
    <property type="term" value="F:metalloaminopeptidase activity"/>
    <property type="evidence" value="ECO:0007669"/>
    <property type="project" value="InterPro"/>
</dbReference>
<dbReference type="EC" id="3.4.11.9" evidence="4"/>
<comment type="similarity">
    <text evidence="3 10">Belongs to the peptidase M24B family.</text>
</comment>
<comment type="catalytic activity">
    <reaction evidence="1">
        <text>Release of any N-terminal amino acid, including proline, that is linked to proline, even from a dipeptide or tripeptide.</text>
        <dbReference type="EC" id="3.4.11.9"/>
    </reaction>
</comment>
<dbReference type="Gene3D" id="3.40.350.10">
    <property type="entry name" value="Creatinase/prolidase N-terminal domain"/>
    <property type="match status" value="1"/>
</dbReference>
<evidence type="ECO:0000256" key="2">
    <source>
        <dbReference type="ARBA" id="ARBA00001936"/>
    </source>
</evidence>
<dbReference type="Pfam" id="PF05195">
    <property type="entry name" value="AMP_N"/>
    <property type="match status" value="1"/>
</dbReference>
<evidence type="ECO:0000313" key="12">
    <source>
        <dbReference type="EMBL" id="SPD75978.1"/>
    </source>
</evidence>
<evidence type="ECO:0000256" key="10">
    <source>
        <dbReference type="RuleBase" id="RU000590"/>
    </source>
</evidence>
<sequence length="434" mass="49486">MRYAPIDKNLFISNRARLVQRLKPGSIAVINSNDIMPTNADASHSFVQNTDLFYLTGIDQEETILVICPDAVEKSHKEVLFIKEAGEDTAIWEGDKYTKTQATAASGIETVYWTREFEKVFKETVFESKAIYLNTNEHVRADVTVETRDTRFLRWCKTTFPLHKYRRLAPIMHELRTVKSELEISLIQRACLITKQAFLRLLDFVRPGVFEFEIEAEIFHEFLKNRSIGPAYPSVIASGLNSCVLHYTKNNRQCLDGELLLIDFGAEYAHYASDVTRTLPVNGRFTDRQRDVYNAVLRIQKAAIKLLRPENTFEDYSKEVGEIVQAELIGLGLLDSGAVKNQPKEMPLYKKYFMHGISHHLGLDVHDYGARRGLFSSGMVVTCEPGIYIREEAIGIRLENDILITEQGPVDLTKEIPIEAEEIETLMRSVKSLS</sequence>
<evidence type="ECO:0000256" key="9">
    <source>
        <dbReference type="ARBA" id="ARBA00023211"/>
    </source>
</evidence>
<dbReference type="SUPFAM" id="SSF53092">
    <property type="entry name" value="Creatinase/prolidase N-terminal domain"/>
    <property type="match status" value="1"/>
</dbReference>
<evidence type="ECO:0000256" key="1">
    <source>
        <dbReference type="ARBA" id="ARBA00001424"/>
    </source>
</evidence>
<dbReference type="InterPro" id="IPR036005">
    <property type="entry name" value="Creatinase/aminopeptidase-like"/>
</dbReference>
<dbReference type="EMBL" id="OJIN01000223">
    <property type="protein sequence ID" value="SPD75978.1"/>
    <property type="molecule type" value="Genomic_DNA"/>
</dbReference>
<evidence type="ECO:0000256" key="5">
    <source>
        <dbReference type="ARBA" id="ARBA00022670"/>
    </source>
</evidence>
<evidence type="ECO:0000256" key="7">
    <source>
        <dbReference type="ARBA" id="ARBA00022801"/>
    </source>
</evidence>
<dbReference type="SUPFAM" id="SSF55920">
    <property type="entry name" value="Creatinase/aminopeptidase"/>
    <property type="match status" value="1"/>
</dbReference>
<dbReference type="InterPro" id="IPR007865">
    <property type="entry name" value="Aminopep_P_N"/>
</dbReference>
<keyword evidence="7" id="KW-0378">Hydrolase</keyword>
<keyword evidence="5" id="KW-0645">Protease</keyword>
<dbReference type="SMART" id="SM01011">
    <property type="entry name" value="AMP_N"/>
    <property type="match status" value="1"/>
</dbReference>
<dbReference type="Gene3D" id="3.90.230.10">
    <property type="entry name" value="Creatinase/methionine aminopeptidase superfamily"/>
    <property type="match status" value="1"/>
</dbReference>
<proteinExistence type="inferred from homology"/>
<keyword evidence="6 10" id="KW-0479">Metal-binding</keyword>
<dbReference type="PROSITE" id="PS00491">
    <property type="entry name" value="PROLINE_PEPTIDASE"/>
    <property type="match status" value="1"/>
</dbReference>
<dbReference type="CDD" id="cd01087">
    <property type="entry name" value="Prolidase"/>
    <property type="match status" value="1"/>
</dbReference>
<comment type="cofactor">
    <cofactor evidence="2">
        <name>Mn(2+)</name>
        <dbReference type="ChEBI" id="CHEBI:29035"/>
    </cofactor>
</comment>
<dbReference type="InterPro" id="IPR000994">
    <property type="entry name" value="Pept_M24"/>
</dbReference>
<feature type="domain" description="Aminopeptidase P N-terminal" evidence="11">
    <location>
        <begin position="6"/>
        <end position="142"/>
    </location>
</feature>
<dbReference type="AlphaFoldDB" id="A0A445N2Q6"/>
<dbReference type="PANTHER" id="PTHR43226:SF4">
    <property type="entry name" value="XAA-PRO AMINOPEPTIDASE 3"/>
    <property type="match status" value="1"/>
</dbReference>
<evidence type="ECO:0000256" key="6">
    <source>
        <dbReference type="ARBA" id="ARBA00022723"/>
    </source>
</evidence>
<dbReference type="GO" id="GO:0030145">
    <property type="term" value="F:manganese ion binding"/>
    <property type="evidence" value="ECO:0007669"/>
    <property type="project" value="InterPro"/>
</dbReference>
<dbReference type="Pfam" id="PF00557">
    <property type="entry name" value="Peptidase_M24"/>
    <property type="match status" value="1"/>
</dbReference>
<dbReference type="InterPro" id="IPR052433">
    <property type="entry name" value="X-Pro_dipept-like"/>
</dbReference>
<reference evidence="12" key="1">
    <citation type="submission" date="2018-01" db="EMBL/GenBank/DDBJ databases">
        <authorList>
            <person name="Regsiter A."/>
            <person name="William W."/>
        </authorList>
    </citation>
    <scope>NUCLEOTIDE SEQUENCE</scope>
    <source>
        <strain evidence="12">TRIP AH-1</strain>
    </source>
</reference>
<gene>
    <name evidence="12" type="ORF">PITCH_A780108</name>
</gene>
<name>A0A445N2Q6_9BACT</name>
<keyword evidence="8" id="KW-0482">Metalloprotease</keyword>
<protein>
    <recommendedName>
        <fullName evidence="4">Xaa-Pro aminopeptidase</fullName>
        <ecNumber evidence="4">3.4.11.9</ecNumber>
    </recommendedName>
</protein>
<dbReference type="PANTHER" id="PTHR43226">
    <property type="entry name" value="XAA-PRO AMINOPEPTIDASE 3"/>
    <property type="match status" value="1"/>
</dbReference>
<dbReference type="InterPro" id="IPR001131">
    <property type="entry name" value="Peptidase_M24B_aminopep-P_CS"/>
</dbReference>
<evidence type="ECO:0000259" key="11">
    <source>
        <dbReference type="SMART" id="SM01011"/>
    </source>
</evidence>
<accession>A0A445N2Q6</accession>